<feature type="compositionally biased region" description="Low complexity" evidence="1">
    <location>
        <begin position="73"/>
        <end position="96"/>
    </location>
</feature>
<comment type="caution">
    <text evidence="3">The sequence shown here is derived from an EMBL/GenBank/DDBJ whole genome shotgun (WGS) entry which is preliminary data.</text>
</comment>
<reference evidence="3 4" key="1">
    <citation type="submission" date="2019-02" db="EMBL/GenBank/DDBJ databases">
        <title>Deep-cultivation of Planctomycetes and their phenomic and genomic characterization uncovers novel biology.</title>
        <authorList>
            <person name="Wiegand S."/>
            <person name="Jogler M."/>
            <person name="Boedeker C."/>
            <person name="Pinto D."/>
            <person name="Vollmers J."/>
            <person name="Rivas-Marin E."/>
            <person name="Kohn T."/>
            <person name="Peeters S.H."/>
            <person name="Heuer A."/>
            <person name="Rast P."/>
            <person name="Oberbeckmann S."/>
            <person name="Bunk B."/>
            <person name="Jeske O."/>
            <person name="Meyerdierks A."/>
            <person name="Storesund J.E."/>
            <person name="Kallscheuer N."/>
            <person name="Luecker S."/>
            <person name="Lage O.M."/>
            <person name="Pohl T."/>
            <person name="Merkel B.J."/>
            <person name="Hornburger P."/>
            <person name="Mueller R.-W."/>
            <person name="Bruemmer F."/>
            <person name="Labrenz M."/>
            <person name="Spormann A.M."/>
            <person name="Op Den Camp H."/>
            <person name="Overmann J."/>
            <person name="Amann R."/>
            <person name="Jetten M.S.M."/>
            <person name="Mascher T."/>
            <person name="Medema M.H."/>
            <person name="Devos D.P."/>
            <person name="Kaster A.-K."/>
            <person name="Ovreas L."/>
            <person name="Rohde M."/>
            <person name="Galperin M.Y."/>
            <person name="Jogler C."/>
        </authorList>
    </citation>
    <scope>NUCLEOTIDE SEQUENCE [LARGE SCALE GENOMIC DNA]</scope>
    <source>
        <strain evidence="3 4">Mal64</strain>
    </source>
</reference>
<sequence>MIYRYPFSFLHKGQANCSVAALAIFALILSVSGCGGYSQADVKQLAIRRPPDPYDEPRKNDAAQPAGAPKTIAAPPSSANPAVAASAQEATAAQEGARPDLGGLSDTQPPPATPLTPAEQATRSAENLERIAAALVAFREEKRHFPRYAVRDKTGVSLLSWRIELLPYLGHQQLYDQFDLSQPWYAPVNKRLLKHIPAVYQSPAHFDEQTCYRIPIGNRTIYQKRRSVPPGLVEDGMSNTVMLVETDDAVPWTAPTEYEFDGDHPAKGLGSLRAGEIYVAWANGMVGSVPVDAPEDSLRAMYTPDGGERFSSAAINKPIDPSRFAEATLAVEQPGAANGSGVAASTLSVSRGRVAPDASKLASDYQRVAALALAEGDHADAWRWLYGAASLGAMPPQQFQWYPALRRPAFGIHYAIAVVDPEAASRSGASRADVLPDTAQSVTQLVAMTQPFGGPLLLPLEGPATESSIARLLPAPPAALPTRRGLETGPRVRGTFLVGRSVTELRRAANEHSCDVLLVLDVNRPGRNNRSDNRETRFSFFAYDLAQSKPLLRSPRFSFESATLTADELVRDDDYQDFLWKWRDLLEDGLTSHDWPVALSDTIAAKRVAALGESDDPFPPRVLAEMTYYRNRGMVDNQQLLVAMRKAITEPAAMALLLGSAKKKERALREWLPVGDPEQILERAARVATTRRSDD</sequence>
<proteinExistence type="predicted"/>
<name>A0A5C5ZM56_9BACT</name>
<dbReference type="RefSeq" id="WP_197525626.1">
    <property type="nucleotide sequence ID" value="NZ_SJPQ01000002.1"/>
</dbReference>
<dbReference type="PANTHER" id="PTHR30093">
    <property type="entry name" value="GENERAL SECRETION PATHWAY PROTEIN G"/>
    <property type="match status" value="1"/>
</dbReference>
<dbReference type="Pfam" id="PF07596">
    <property type="entry name" value="SBP_bac_10"/>
    <property type="match status" value="1"/>
</dbReference>
<evidence type="ECO:0000313" key="4">
    <source>
        <dbReference type="Proteomes" id="UP000315440"/>
    </source>
</evidence>
<dbReference type="AlphaFoldDB" id="A0A5C5ZM56"/>
<evidence type="ECO:0000256" key="1">
    <source>
        <dbReference type="SAM" id="MobiDB-lite"/>
    </source>
</evidence>
<feature type="domain" description="DUF1559" evidence="2">
    <location>
        <begin position="124"/>
        <end position="205"/>
    </location>
</feature>
<accession>A0A5C5ZM56</accession>
<feature type="region of interest" description="Disordered" evidence="1">
    <location>
        <begin position="49"/>
        <end position="124"/>
    </location>
</feature>
<gene>
    <name evidence="3" type="ORF">Mal64_19620</name>
</gene>
<evidence type="ECO:0000313" key="3">
    <source>
        <dbReference type="EMBL" id="TWT88479.1"/>
    </source>
</evidence>
<dbReference type="PROSITE" id="PS51257">
    <property type="entry name" value="PROKAR_LIPOPROTEIN"/>
    <property type="match status" value="1"/>
</dbReference>
<protein>
    <recommendedName>
        <fullName evidence="2">DUF1559 domain-containing protein</fullName>
    </recommendedName>
</protein>
<dbReference type="InterPro" id="IPR011453">
    <property type="entry name" value="DUF1559"/>
</dbReference>
<evidence type="ECO:0000259" key="2">
    <source>
        <dbReference type="Pfam" id="PF07596"/>
    </source>
</evidence>
<keyword evidence="4" id="KW-1185">Reference proteome</keyword>
<feature type="compositionally biased region" description="Basic and acidic residues" evidence="1">
    <location>
        <begin position="49"/>
        <end position="61"/>
    </location>
</feature>
<dbReference type="EMBL" id="SJPQ01000002">
    <property type="protein sequence ID" value="TWT88479.1"/>
    <property type="molecule type" value="Genomic_DNA"/>
</dbReference>
<organism evidence="3 4">
    <name type="scientific">Pseudobythopirellula maris</name>
    <dbReference type="NCBI Taxonomy" id="2527991"/>
    <lineage>
        <taxon>Bacteria</taxon>
        <taxon>Pseudomonadati</taxon>
        <taxon>Planctomycetota</taxon>
        <taxon>Planctomycetia</taxon>
        <taxon>Pirellulales</taxon>
        <taxon>Lacipirellulaceae</taxon>
        <taxon>Pseudobythopirellula</taxon>
    </lineage>
</organism>
<dbReference type="Proteomes" id="UP000315440">
    <property type="component" value="Unassembled WGS sequence"/>
</dbReference>